<dbReference type="Pfam" id="PF07730">
    <property type="entry name" value="HisKA_3"/>
    <property type="match status" value="1"/>
</dbReference>
<dbReference type="InterPro" id="IPR005467">
    <property type="entry name" value="His_kinase_dom"/>
</dbReference>
<keyword evidence="9" id="KW-0479">Metal-binding</keyword>
<dbReference type="GO" id="GO:0016020">
    <property type="term" value="C:membrane"/>
    <property type="evidence" value="ECO:0007669"/>
    <property type="project" value="InterPro"/>
</dbReference>
<comment type="cofactor">
    <cofactor evidence="2">
        <name>[4Fe-4S] cluster</name>
        <dbReference type="ChEBI" id="CHEBI:49883"/>
    </cofactor>
</comment>
<name>A0A3L6ZYT8_9MICO</name>
<dbReference type="GO" id="GO:0046983">
    <property type="term" value="F:protein dimerization activity"/>
    <property type="evidence" value="ECO:0007669"/>
    <property type="project" value="InterPro"/>
</dbReference>
<proteinExistence type="predicted"/>
<keyword evidence="12" id="KW-0902">Two-component regulatory system</keyword>
<dbReference type="PIRSF" id="PIRSF037434">
    <property type="entry name" value="STHK_ChrS"/>
    <property type="match status" value="1"/>
</dbReference>
<dbReference type="CDD" id="cd16917">
    <property type="entry name" value="HATPase_UhpB-NarQ-NarX-like"/>
    <property type="match status" value="1"/>
</dbReference>
<keyword evidence="11" id="KW-0408">Iron</keyword>
<evidence type="ECO:0000256" key="11">
    <source>
        <dbReference type="ARBA" id="ARBA00023004"/>
    </source>
</evidence>
<dbReference type="Gene3D" id="3.30.565.10">
    <property type="entry name" value="Histidine kinase-like ATPase, C-terminal domain"/>
    <property type="match status" value="1"/>
</dbReference>
<evidence type="ECO:0000256" key="4">
    <source>
        <dbReference type="ARBA" id="ARBA00012438"/>
    </source>
</evidence>
<evidence type="ECO:0000256" key="12">
    <source>
        <dbReference type="ARBA" id="ARBA00023012"/>
    </source>
</evidence>
<dbReference type="EC" id="2.7.13.3" evidence="4"/>
<dbReference type="EMBL" id="RCUV01000003">
    <property type="protein sequence ID" value="RLP72890.1"/>
    <property type="molecule type" value="Genomic_DNA"/>
</dbReference>
<protein>
    <recommendedName>
        <fullName evidence="5">Oxygen sensor histidine kinase NreB</fullName>
        <ecNumber evidence="4">2.7.13.3</ecNumber>
    </recommendedName>
    <alternativeName>
        <fullName evidence="15">Nitrogen regulation protein B</fullName>
    </alternativeName>
</protein>
<evidence type="ECO:0000256" key="2">
    <source>
        <dbReference type="ARBA" id="ARBA00001966"/>
    </source>
</evidence>
<dbReference type="InterPro" id="IPR050482">
    <property type="entry name" value="Sensor_HK_TwoCompSys"/>
</dbReference>
<dbReference type="GO" id="GO:0005737">
    <property type="term" value="C:cytoplasm"/>
    <property type="evidence" value="ECO:0007669"/>
    <property type="project" value="UniProtKB-SubCell"/>
</dbReference>
<keyword evidence="16" id="KW-1133">Transmembrane helix</keyword>
<dbReference type="PROSITE" id="PS50109">
    <property type="entry name" value="HIS_KIN"/>
    <property type="match status" value="1"/>
</dbReference>
<evidence type="ECO:0000256" key="5">
    <source>
        <dbReference type="ARBA" id="ARBA00017322"/>
    </source>
</evidence>
<evidence type="ECO:0000256" key="7">
    <source>
        <dbReference type="ARBA" id="ARBA00022490"/>
    </source>
</evidence>
<keyword evidence="10 18" id="KW-0418">Kinase</keyword>
<comment type="subcellular location">
    <subcellularLocation>
        <location evidence="3">Cytoplasm</location>
    </subcellularLocation>
</comment>
<dbReference type="GO" id="GO:0046872">
    <property type="term" value="F:metal ion binding"/>
    <property type="evidence" value="ECO:0007669"/>
    <property type="project" value="UniProtKB-KW"/>
</dbReference>
<feature type="transmembrane region" description="Helical" evidence="16">
    <location>
        <begin position="15"/>
        <end position="34"/>
    </location>
</feature>
<feature type="transmembrane region" description="Helical" evidence="16">
    <location>
        <begin position="46"/>
        <end position="63"/>
    </location>
</feature>
<evidence type="ECO:0000313" key="18">
    <source>
        <dbReference type="EMBL" id="RLP72890.1"/>
    </source>
</evidence>
<comment type="caution">
    <text evidence="18">The sequence shown here is derived from an EMBL/GenBank/DDBJ whole genome shotgun (WGS) entry which is preliminary data.</text>
</comment>
<dbReference type="Proteomes" id="UP000270299">
    <property type="component" value="Unassembled WGS sequence"/>
</dbReference>
<evidence type="ECO:0000256" key="6">
    <source>
        <dbReference type="ARBA" id="ARBA00022485"/>
    </source>
</evidence>
<evidence type="ECO:0000256" key="9">
    <source>
        <dbReference type="ARBA" id="ARBA00022723"/>
    </source>
</evidence>
<evidence type="ECO:0000256" key="15">
    <source>
        <dbReference type="ARBA" id="ARBA00030800"/>
    </source>
</evidence>
<dbReference type="InterPro" id="IPR004358">
    <property type="entry name" value="Sig_transdc_His_kin-like_C"/>
</dbReference>
<dbReference type="RefSeq" id="WP_121671748.1">
    <property type="nucleotide sequence ID" value="NZ_BMXM01000003.1"/>
</dbReference>
<comment type="catalytic activity">
    <reaction evidence="1">
        <text>ATP + protein L-histidine = ADP + protein N-phospho-L-histidine.</text>
        <dbReference type="EC" id="2.7.13.3"/>
    </reaction>
</comment>
<organism evidence="18 19">
    <name type="scientific">Mycetocola manganoxydans</name>
    <dbReference type="NCBI Taxonomy" id="699879"/>
    <lineage>
        <taxon>Bacteria</taxon>
        <taxon>Bacillati</taxon>
        <taxon>Actinomycetota</taxon>
        <taxon>Actinomycetes</taxon>
        <taxon>Micrococcales</taxon>
        <taxon>Microbacteriaceae</taxon>
        <taxon>Mycetocola</taxon>
    </lineage>
</organism>
<evidence type="ECO:0000256" key="3">
    <source>
        <dbReference type="ARBA" id="ARBA00004496"/>
    </source>
</evidence>
<evidence type="ECO:0000256" key="13">
    <source>
        <dbReference type="ARBA" id="ARBA00023014"/>
    </source>
</evidence>
<dbReference type="Pfam" id="PF02518">
    <property type="entry name" value="HATPase_c"/>
    <property type="match status" value="1"/>
</dbReference>
<dbReference type="SUPFAM" id="SSF55874">
    <property type="entry name" value="ATPase domain of HSP90 chaperone/DNA topoisomerase II/histidine kinase"/>
    <property type="match status" value="1"/>
</dbReference>
<evidence type="ECO:0000256" key="16">
    <source>
        <dbReference type="SAM" id="Phobius"/>
    </source>
</evidence>
<accession>A0A3L6ZYT8</accession>
<keyword evidence="16" id="KW-0812">Transmembrane</keyword>
<feature type="transmembrane region" description="Helical" evidence="16">
    <location>
        <begin position="139"/>
        <end position="159"/>
    </location>
</feature>
<dbReference type="PRINTS" id="PR00344">
    <property type="entry name" value="BCTRLSENSOR"/>
</dbReference>
<feature type="domain" description="Histidine kinase" evidence="17">
    <location>
        <begin position="198"/>
        <end position="400"/>
    </location>
</feature>
<evidence type="ECO:0000256" key="1">
    <source>
        <dbReference type="ARBA" id="ARBA00000085"/>
    </source>
</evidence>
<dbReference type="PANTHER" id="PTHR24421">
    <property type="entry name" value="NITRATE/NITRITE SENSOR PROTEIN NARX-RELATED"/>
    <property type="match status" value="1"/>
</dbReference>
<dbReference type="InterPro" id="IPR011712">
    <property type="entry name" value="Sig_transdc_His_kin_sub3_dim/P"/>
</dbReference>
<comment type="function">
    <text evidence="14">Member of the two-component regulatory system NreB/NreC involved in the control of dissimilatory nitrate/nitrite reduction in response to oxygen. NreB functions as a direct oxygen sensor histidine kinase which is autophosphorylated, in the absence of oxygen, probably at the conserved histidine residue, and transfers its phosphate group probably to a conserved aspartate residue of NreC. NreB/NreC activates the expression of the nitrate (narGHJI) and nitrite (nir) reductase operons, as well as the putative nitrate transporter gene narT.</text>
</comment>
<dbReference type="GO" id="GO:0051539">
    <property type="term" value="F:4 iron, 4 sulfur cluster binding"/>
    <property type="evidence" value="ECO:0007669"/>
    <property type="project" value="UniProtKB-KW"/>
</dbReference>
<keyword evidence="19" id="KW-1185">Reference proteome</keyword>
<feature type="transmembrane region" description="Helical" evidence="16">
    <location>
        <begin position="115"/>
        <end position="133"/>
    </location>
</feature>
<evidence type="ECO:0000313" key="19">
    <source>
        <dbReference type="Proteomes" id="UP000270299"/>
    </source>
</evidence>
<dbReference type="Gene3D" id="1.20.5.1930">
    <property type="match status" value="1"/>
</dbReference>
<dbReference type="InterPro" id="IPR036890">
    <property type="entry name" value="HATPase_C_sf"/>
</dbReference>
<evidence type="ECO:0000256" key="8">
    <source>
        <dbReference type="ARBA" id="ARBA00022679"/>
    </source>
</evidence>
<sequence length="413" mass="43530">MNHSALTPVFAGLRWSLHSLLIALIAVVLVRSVLTDAPNSAQIHALAATLLAVYLGGSLLAHLRPATIRSARWIPWLWVGALSGLWVCLMWLTPDAAFIVFPLFFLYLQLLPSRVALGAVAVSTALSIVAIGLHSEFVIGGVIGPMIGAGVAVAIGFGYRSLYREAEERQQLITELVDTRGELAAAERAAGVLAERERLAREIHDTVAQGLSSIQLLLHAAERLDGDRPGLEQLQLARQTAAESLVDTRRIIRELTPPALDDRTLPGALARLAGSATDTLRASGTPAAVNFQLEGAPAPLPMNVNATLLRIAQGAIANVVRHARATRADITLTYQSDSVSLDIVDDGIGFDPGAAPVGDTDDSFGLRAIRQRVDSLGGVLSVESVPGEGTAIAVTVPVRETAPVSSSLPGVRA</sequence>
<keyword evidence="7" id="KW-0963">Cytoplasm</keyword>
<keyword evidence="6" id="KW-0004">4Fe-4S</keyword>
<reference evidence="18 19" key="1">
    <citation type="submission" date="2018-10" db="EMBL/GenBank/DDBJ databases">
        <authorList>
            <person name="Li J."/>
        </authorList>
    </citation>
    <scope>NUCLEOTIDE SEQUENCE [LARGE SCALE GENOMIC DNA]</scope>
    <source>
        <strain evidence="18 19">CCTCC AB209002</strain>
    </source>
</reference>
<dbReference type="PANTHER" id="PTHR24421:SF62">
    <property type="entry name" value="SENSORY TRANSDUCTION HISTIDINE KINASE"/>
    <property type="match status" value="1"/>
</dbReference>
<dbReference type="AlphaFoldDB" id="A0A3L6ZYT8"/>
<dbReference type="OrthoDB" id="144293at2"/>
<dbReference type="GO" id="GO:0000155">
    <property type="term" value="F:phosphorelay sensor kinase activity"/>
    <property type="evidence" value="ECO:0007669"/>
    <property type="project" value="InterPro"/>
</dbReference>
<dbReference type="InterPro" id="IPR017205">
    <property type="entry name" value="Sig_transdc_His_kinase_ChrS"/>
</dbReference>
<evidence type="ECO:0000256" key="10">
    <source>
        <dbReference type="ARBA" id="ARBA00022777"/>
    </source>
</evidence>
<evidence type="ECO:0000256" key="14">
    <source>
        <dbReference type="ARBA" id="ARBA00024827"/>
    </source>
</evidence>
<evidence type="ECO:0000259" key="17">
    <source>
        <dbReference type="PROSITE" id="PS50109"/>
    </source>
</evidence>
<keyword evidence="8" id="KW-0808">Transferase</keyword>
<keyword evidence="16" id="KW-0472">Membrane</keyword>
<gene>
    <name evidence="18" type="ORF">D9V29_02465</name>
</gene>
<dbReference type="InterPro" id="IPR003594">
    <property type="entry name" value="HATPase_dom"/>
</dbReference>
<keyword evidence="13" id="KW-0411">Iron-sulfur</keyword>